<dbReference type="PANTHER" id="PTHR13271:SF151">
    <property type="entry name" value="SET DOMAIN-CONTAINING PROTEIN 4"/>
    <property type="match status" value="1"/>
</dbReference>
<proteinExistence type="predicted"/>
<evidence type="ECO:0000256" key="2">
    <source>
        <dbReference type="ARBA" id="ARBA00022679"/>
    </source>
</evidence>
<keyword evidence="6" id="KW-1185">Reference proteome</keyword>
<evidence type="ECO:0000256" key="1">
    <source>
        <dbReference type="ARBA" id="ARBA00022603"/>
    </source>
</evidence>
<dbReference type="Gene3D" id="3.90.1410.10">
    <property type="entry name" value="set domain protein methyltransferase, domain 1"/>
    <property type="match status" value="1"/>
</dbReference>
<dbReference type="GO" id="GO:0032259">
    <property type="term" value="P:methylation"/>
    <property type="evidence" value="ECO:0007669"/>
    <property type="project" value="UniProtKB-KW"/>
</dbReference>
<dbReference type="InterPro" id="IPR036464">
    <property type="entry name" value="Rubisco_LSMT_subst-bd_sf"/>
</dbReference>
<feature type="domain" description="Rubisco LSMT substrate-binding" evidence="4">
    <location>
        <begin position="285"/>
        <end position="346"/>
    </location>
</feature>
<evidence type="ECO:0000259" key="4">
    <source>
        <dbReference type="Pfam" id="PF09273"/>
    </source>
</evidence>
<gene>
    <name evidence="5" type="ORF">WJX84_006773</name>
</gene>
<evidence type="ECO:0000313" key="6">
    <source>
        <dbReference type="Proteomes" id="UP001485043"/>
    </source>
</evidence>
<sequence length="383" mass="41879">MQATGDIAAGELVFSYPWKRALVVPADKKRSPFPDFIPHAIWRKSFRGQWPFYGATAVLYESYLGSASGLQAFLELLPDSVDIPRHWGPEDLAAMQYSETAAAVAHSQMQTVEAFEAFTSASEATKNFTFEDFAWACDMLQTRAFGMPILQGTSHPLIRWPLGGLAMAGLGIRLHANRAIKKGEEVLLSYGSKPNAELLLGYGFVQPGNPHDAFRISAMTVLVQDATARGLLRPHWPPGSLPDDALEGFGLAQIGTQGIDADDLEALQQILASHMTSPRGPFPAGLALNDIIAQASWKVFLHVCQSALAAMQTTPQEDERMLREQADLTQRMQDSLQLRLGHKRLLQGCIAQTQAALFYLDTVHEAALSAQPKPTSDASHEDL</sequence>
<name>A0AAW1TAF6_9CHLO</name>
<evidence type="ECO:0000313" key="5">
    <source>
        <dbReference type="EMBL" id="KAK9865760.1"/>
    </source>
</evidence>
<evidence type="ECO:0000256" key="3">
    <source>
        <dbReference type="ARBA" id="ARBA00022691"/>
    </source>
</evidence>
<dbReference type="Gene3D" id="3.90.1420.10">
    <property type="entry name" value="Rubisco LSMT, substrate-binding domain"/>
    <property type="match status" value="1"/>
</dbReference>
<dbReference type="CDD" id="cd10527">
    <property type="entry name" value="SET_LSMT"/>
    <property type="match status" value="1"/>
</dbReference>
<keyword evidence="3" id="KW-0949">S-adenosyl-L-methionine</keyword>
<accession>A0AAW1TAF6</accession>
<dbReference type="SUPFAM" id="SSF81822">
    <property type="entry name" value="RuBisCo LSMT C-terminal, substrate-binding domain"/>
    <property type="match status" value="1"/>
</dbReference>
<dbReference type="AlphaFoldDB" id="A0AAW1TAF6"/>
<comment type="caution">
    <text evidence="5">The sequence shown here is derived from an EMBL/GenBank/DDBJ whole genome shotgun (WGS) entry which is preliminary data.</text>
</comment>
<dbReference type="PANTHER" id="PTHR13271">
    <property type="entry name" value="UNCHARACTERIZED PUTATIVE METHYLTRANSFERASE"/>
    <property type="match status" value="1"/>
</dbReference>
<dbReference type="GO" id="GO:0016279">
    <property type="term" value="F:protein-lysine N-methyltransferase activity"/>
    <property type="evidence" value="ECO:0007669"/>
    <property type="project" value="TreeGrafter"/>
</dbReference>
<protein>
    <recommendedName>
        <fullName evidence="4">Rubisco LSMT substrate-binding domain-containing protein</fullName>
    </recommendedName>
</protein>
<dbReference type="Proteomes" id="UP001485043">
    <property type="component" value="Unassembled WGS sequence"/>
</dbReference>
<dbReference type="Pfam" id="PF09273">
    <property type="entry name" value="Rubis-subs-bind"/>
    <property type="match status" value="1"/>
</dbReference>
<dbReference type="SUPFAM" id="SSF82199">
    <property type="entry name" value="SET domain"/>
    <property type="match status" value="1"/>
</dbReference>
<dbReference type="InterPro" id="IPR046341">
    <property type="entry name" value="SET_dom_sf"/>
</dbReference>
<dbReference type="InterPro" id="IPR015353">
    <property type="entry name" value="Rubisco_LSMT_subst-bd"/>
</dbReference>
<keyword evidence="1" id="KW-0489">Methyltransferase</keyword>
<keyword evidence="2" id="KW-0808">Transferase</keyword>
<reference evidence="5 6" key="1">
    <citation type="journal article" date="2024" name="Nat. Commun.">
        <title>Phylogenomics reveals the evolutionary origins of lichenization in chlorophyte algae.</title>
        <authorList>
            <person name="Puginier C."/>
            <person name="Libourel C."/>
            <person name="Otte J."/>
            <person name="Skaloud P."/>
            <person name="Haon M."/>
            <person name="Grisel S."/>
            <person name="Petersen M."/>
            <person name="Berrin J.G."/>
            <person name="Delaux P.M."/>
            <person name="Dal Grande F."/>
            <person name="Keller J."/>
        </authorList>
    </citation>
    <scope>NUCLEOTIDE SEQUENCE [LARGE SCALE GENOMIC DNA]</scope>
    <source>
        <strain evidence="5 6">SAG 2523</strain>
    </source>
</reference>
<dbReference type="EMBL" id="JALJOV010000219">
    <property type="protein sequence ID" value="KAK9865760.1"/>
    <property type="molecule type" value="Genomic_DNA"/>
</dbReference>
<organism evidence="5 6">
    <name type="scientific">Apatococcus fuscideae</name>
    <dbReference type="NCBI Taxonomy" id="2026836"/>
    <lineage>
        <taxon>Eukaryota</taxon>
        <taxon>Viridiplantae</taxon>
        <taxon>Chlorophyta</taxon>
        <taxon>core chlorophytes</taxon>
        <taxon>Trebouxiophyceae</taxon>
        <taxon>Chlorellales</taxon>
        <taxon>Chlorellaceae</taxon>
        <taxon>Apatococcus</taxon>
    </lineage>
</organism>
<dbReference type="InterPro" id="IPR050600">
    <property type="entry name" value="SETD3_SETD6_MTase"/>
</dbReference>